<dbReference type="EMBL" id="JAOYFB010000039">
    <property type="protein sequence ID" value="KAK4029020.1"/>
    <property type="molecule type" value="Genomic_DNA"/>
</dbReference>
<protein>
    <submittedName>
        <fullName evidence="2">Uncharacterized protein</fullName>
    </submittedName>
</protein>
<keyword evidence="3" id="KW-1185">Reference proteome</keyword>
<sequence length="177" mass="19827">MARSLGAKVRTVSEELPEMHRVLVDEVDEVSTQSFTIFGWTIWDLVEFVELVVIVYDLRYFCKKILSVICHCKWFGKSPPTSDNVNGVAESEPPFNLDGQNEDETTQPLKSNVRPTEERSENPPERVNNIKASAPLPTSNSVAYSIEEEPGGSENGSEEHNGESCNEQLPLKIVVYL</sequence>
<gene>
    <name evidence="2" type="ORF">OUZ56_022035</name>
</gene>
<accession>A0ABR0AVA1</accession>
<reference evidence="2 3" key="1">
    <citation type="journal article" date="2023" name="Nucleic Acids Res.">
        <title>The hologenome of Daphnia magna reveals possible DNA methylation and microbiome-mediated evolution of the host genome.</title>
        <authorList>
            <person name="Chaturvedi A."/>
            <person name="Li X."/>
            <person name="Dhandapani V."/>
            <person name="Marshall H."/>
            <person name="Kissane S."/>
            <person name="Cuenca-Cambronero M."/>
            <person name="Asole G."/>
            <person name="Calvet F."/>
            <person name="Ruiz-Romero M."/>
            <person name="Marangio P."/>
            <person name="Guigo R."/>
            <person name="Rago D."/>
            <person name="Mirbahai L."/>
            <person name="Eastwood N."/>
            <person name="Colbourne J.K."/>
            <person name="Zhou J."/>
            <person name="Mallon E."/>
            <person name="Orsini L."/>
        </authorList>
    </citation>
    <scope>NUCLEOTIDE SEQUENCE [LARGE SCALE GENOMIC DNA]</scope>
    <source>
        <strain evidence="2">LRV0_1</strain>
    </source>
</reference>
<proteinExistence type="predicted"/>
<organism evidence="2 3">
    <name type="scientific">Daphnia magna</name>
    <dbReference type="NCBI Taxonomy" id="35525"/>
    <lineage>
        <taxon>Eukaryota</taxon>
        <taxon>Metazoa</taxon>
        <taxon>Ecdysozoa</taxon>
        <taxon>Arthropoda</taxon>
        <taxon>Crustacea</taxon>
        <taxon>Branchiopoda</taxon>
        <taxon>Diplostraca</taxon>
        <taxon>Cladocera</taxon>
        <taxon>Anomopoda</taxon>
        <taxon>Daphniidae</taxon>
        <taxon>Daphnia</taxon>
    </lineage>
</organism>
<comment type="caution">
    <text evidence="2">The sequence shown here is derived from an EMBL/GenBank/DDBJ whole genome shotgun (WGS) entry which is preliminary data.</text>
</comment>
<feature type="region of interest" description="Disordered" evidence="1">
    <location>
        <begin position="82"/>
        <end position="168"/>
    </location>
</feature>
<name>A0ABR0AVA1_9CRUS</name>
<evidence type="ECO:0000313" key="2">
    <source>
        <dbReference type="EMBL" id="KAK4029020.1"/>
    </source>
</evidence>
<evidence type="ECO:0000256" key="1">
    <source>
        <dbReference type="SAM" id="MobiDB-lite"/>
    </source>
</evidence>
<feature type="compositionally biased region" description="Basic and acidic residues" evidence="1">
    <location>
        <begin position="115"/>
        <end position="124"/>
    </location>
</feature>
<dbReference type="Proteomes" id="UP001234178">
    <property type="component" value="Unassembled WGS sequence"/>
</dbReference>
<evidence type="ECO:0000313" key="3">
    <source>
        <dbReference type="Proteomes" id="UP001234178"/>
    </source>
</evidence>